<dbReference type="Pfam" id="PF09341">
    <property type="entry name" value="Pcc1"/>
    <property type="match status" value="1"/>
</dbReference>
<dbReference type="OrthoDB" id="8982at2157"/>
<evidence type="ECO:0008006" key="4">
    <source>
        <dbReference type="Google" id="ProtNLM"/>
    </source>
</evidence>
<gene>
    <name evidence="2" type="ordered locus">Mzhil_1164</name>
</gene>
<sequence>MELTSRSIFEISDNSIARYIYDTLLPEIETPVSDRSNVMLFLEDNTLIMTVQSSDIISMRSALNTWLRLIAISYEIFNKLEADSALEI</sequence>
<dbReference type="KEGG" id="mzh:Mzhil_1164"/>
<protein>
    <recommendedName>
        <fullName evidence="4">KEOPS complex Pcc1-like subunit</fullName>
    </recommendedName>
</protein>
<dbReference type="Gene3D" id="3.30.310.50">
    <property type="entry name" value="Alpha-D-phosphohexomutase, C-terminal domain"/>
    <property type="match status" value="1"/>
</dbReference>
<dbReference type="Proteomes" id="UP000006622">
    <property type="component" value="Chromosome"/>
</dbReference>
<evidence type="ECO:0000313" key="2">
    <source>
        <dbReference type="EMBL" id="AEH61020.1"/>
    </source>
</evidence>
<evidence type="ECO:0000313" key="3">
    <source>
        <dbReference type="Proteomes" id="UP000006622"/>
    </source>
</evidence>
<proteinExistence type="inferred from homology"/>
<dbReference type="AlphaFoldDB" id="F7XLT4"/>
<dbReference type="RefSeq" id="WP_013898457.1">
    <property type="nucleotide sequence ID" value="NC_015676.1"/>
</dbReference>
<organism evidence="2 3">
    <name type="scientific">Methanosalsum zhilinae (strain DSM 4017 / NBRC 107636 / OCM 62 / WeN5)</name>
    <name type="common">Methanohalophilus zhilinae</name>
    <dbReference type="NCBI Taxonomy" id="679901"/>
    <lineage>
        <taxon>Archaea</taxon>
        <taxon>Methanobacteriati</taxon>
        <taxon>Methanobacteriota</taxon>
        <taxon>Stenosarchaea group</taxon>
        <taxon>Methanomicrobia</taxon>
        <taxon>Methanosarcinales</taxon>
        <taxon>Methanosarcinaceae</taxon>
        <taxon>Methanosalsum</taxon>
    </lineage>
</organism>
<name>F7XLT4_METZD</name>
<accession>F7XLT4</accession>
<dbReference type="NCBIfam" id="NF011470">
    <property type="entry name" value="PRK14887.1"/>
    <property type="match status" value="1"/>
</dbReference>
<dbReference type="InterPro" id="IPR015419">
    <property type="entry name" value="CTAG/Pcc1"/>
</dbReference>
<comment type="similarity">
    <text evidence="1">Belongs to the CTAG/PCC1 family.</text>
</comment>
<dbReference type="EMBL" id="CP002101">
    <property type="protein sequence ID" value="AEH61020.1"/>
    <property type="molecule type" value="Genomic_DNA"/>
</dbReference>
<reference evidence="2 3" key="1">
    <citation type="submission" date="2010-07" db="EMBL/GenBank/DDBJ databases">
        <title>The complete genome of Methanosalsum zhilinae DSM 4017.</title>
        <authorList>
            <consortium name="US DOE Joint Genome Institute (JGI-PGF)"/>
            <person name="Lucas S."/>
            <person name="Copeland A."/>
            <person name="Lapidus A."/>
            <person name="Glavina del Rio T."/>
            <person name="Dalin E."/>
            <person name="Tice H."/>
            <person name="Bruce D."/>
            <person name="Goodwin L."/>
            <person name="Pitluck S."/>
            <person name="Kyrpides N."/>
            <person name="Mavromatis K."/>
            <person name="Ovchinnikova G."/>
            <person name="Daligault H."/>
            <person name="Detter J.C."/>
            <person name="Han C."/>
            <person name="Tapia R."/>
            <person name="Larimer F."/>
            <person name="Land M."/>
            <person name="Hauser L."/>
            <person name="Markowitz V."/>
            <person name="Cheng J.-F."/>
            <person name="Hugenholtz P."/>
            <person name="Woyke T."/>
            <person name="Wu D."/>
            <person name="Spring S."/>
            <person name="Schueler E."/>
            <person name="Brambilla E."/>
            <person name="Klenk H.-P."/>
            <person name="Eisen J.A."/>
        </authorList>
    </citation>
    <scope>NUCLEOTIDE SEQUENCE [LARGE SCALE GENOMIC DNA]</scope>
    <source>
        <strain evidence="3">DSM 4017 / NBRC 107636 / OCM 62 / WeN5</strain>
    </source>
</reference>
<keyword evidence="3" id="KW-1185">Reference proteome</keyword>
<dbReference type="GeneID" id="10822797"/>
<evidence type="ECO:0000256" key="1">
    <source>
        <dbReference type="ARBA" id="ARBA00007073"/>
    </source>
</evidence>
<dbReference type="STRING" id="679901.Mzhil_1164"/>
<dbReference type="HOGENOM" id="CLU_170076_2_1_2"/>